<proteinExistence type="predicted"/>
<evidence type="ECO:0000313" key="2">
    <source>
        <dbReference type="EMBL" id="CDS89179.1"/>
    </source>
</evidence>
<name>A0A069AJU8_CLODI</name>
<evidence type="ECO:0000313" key="1">
    <source>
        <dbReference type="EMBL" id="CDS88564.1"/>
    </source>
</evidence>
<dbReference type="EMBL" id="LK932849">
    <property type="protein sequence ID" value="CDS95312.1"/>
    <property type="molecule type" value="Genomic_DNA"/>
</dbReference>
<gene>
    <name evidence="3" type="ORF">BN1095_20164</name>
    <name evidence="1" type="ORF">BN1096_700041</name>
    <name evidence="2" type="ORF">BN1097_710042</name>
</gene>
<dbReference type="EMBL" id="LK932411">
    <property type="protein sequence ID" value="CDS89179.1"/>
    <property type="molecule type" value="Genomic_DNA"/>
</dbReference>
<evidence type="ECO:0000313" key="3">
    <source>
        <dbReference type="EMBL" id="CDS95312.1"/>
    </source>
</evidence>
<dbReference type="AlphaFoldDB" id="A0A069AJU8"/>
<dbReference type="EMBL" id="LK932525">
    <property type="protein sequence ID" value="CDS88564.1"/>
    <property type="molecule type" value="Genomic_DNA"/>
</dbReference>
<reference evidence="3" key="1">
    <citation type="submission" date="2014-07" db="EMBL/GenBank/DDBJ databases">
        <authorList>
            <person name="Monot Marc"/>
        </authorList>
    </citation>
    <scope>NUCLEOTIDE SEQUENCE</scope>
    <source>
        <strain evidence="3">7032989</strain>
        <strain evidence="2">7032994</strain>
    </source>
</reference>
<sequence>MKYKIGFLTTSYFMSDKFKQALKELNDTCEITFIELKGENPFNNLPNIYYEQVDNFDGFVCSGIVPYSELIINIKDIKVPLNFLKLDERDFYKYLFKLLNSQKDIDFTKSFMDFLREDNNYYDIYSLIDSNKCPYTIKDFNIPQPVYDFKKLNDKLLEIHLDLLRDNKINLSFTRNYIISCELNKLGYDCIYMVPSTESILNTFKSLVNEITLQNLDKNKSATCIVTVNSSEYINEDLIFKNDEIQNQIYNTILNSLSRHGFYGVQVKKNDMKIEIHTTKEMLNNMTNNYTDFFISEDLKEIKYSLNIGWGIGNTNIHAEQNARQANGKSASLNGNCTFIVNDTNDTIGPLYSNKNSNNIEDSSIANKVASFIPLSNTNVSKIMCMINDRNSNNVSAEILSDYMNITLRSANRILSILYKAGIATIVNTKLDNQRGRPKKIYKVDFLSFLNKMQKLNS</sequence>
<accession>A0A069AJU8</accession>
<dbReference type="RefSeq" id="WP_021367134.1">
    <property type="nucleotide sequence ID" value="NZ_BBYB01000112.1"/>
</dbReference>
<organism evidence="3">
    <name type="scientific">Clostridioides difficile</name>
    <name type="common">Peptoclostridium difficile</name>
    <dbReference type="NCBI Taxonomy" id="1496"/>
    <lineage>
        <taxon>Bacteria</taxon>
        <taxon>Bacillati</taxon>
        <taxon>Bacillota</taxon>
        <taxon>Clostridia</taxon>
        <taxon>Peptostreptococcales</taxon>
        <taxon>Peptostreptococcaceae</taxon>
        <taxon>Clostridioides</taxon>
    </lineage>
</organism>
<evidence type="ECO:0008006" key="4">
    <source>
        <dbReference type="Google" id="ProtNLM"/>
    </source>
</evidence>
<protein>
    <recommendedName>
        <fullName evidence="4">Transcriptional regulator</fullName>
    </recommendedName>
</protein>